<dbReference type="PANTHER" id="PTHR10763:SF26">
    <property type="entry name" value="CELL DIVISION CONTROL PROTEIN 6 HOMOLOG"/>
    <property type="match status" value="1"/>
</dbReference>
<dbReference type="GO" id="GO:0003688">
    <property type="term" value="F:DNA replication origin binding"/>
    <property type="evidence" value="ECO:0007669"/>
    <property type="project" value="TreeGrafter"/>
</dbReference>
<feature type="compositionally biased region" description="Basic and acidic residues" evidence="3">
    <location>
        <begin position="56"/>
        <end position="65"/>
    </location>
</feature>
<sequence>MTSHLKRNWSSTLNEEEQQRNDFWYEQKKRLRGFKKSFSGPLSNRNVGLETPPTTPEKKGKTTSRDLYSHDKVVRRLRFTEESYSPYNEAKKAFLRGSAADLSNQHYLPGRQREAKALEKFIIDALHKIQSTSMYISGPPGTGKTAQVNAILQSLTEADIQNKDPASRIYNMDFAYNECSEKRTVRLIKINCMTLRTPEDIFKKMDDTSDIHHANGSIQQKEYVKRSLGKSSKYDMTILILDEMDSVINKYQQTLFELFSWASQLHASSESVEKPRLVLIGIANALDLTDRFLPRLRSNRINPKLVQFLPYTASQIRDIITTKLYNLDSSITTQGDNRAGLPPIIHPSAILFCAKKAAVSTGDLRKAFDIIHRSIEVTEEMTMKRLSEDKFKSLTIKTAPKVMIAQVAKVCTSAFNTDYQQKLSALNFQSKTLLCCLFKFEEKRKGDGTEPVAKKSSKADLSINTFFEFYNKFLKSVDRMISTLRRGEFLEILSTLESSSLVNLSLLSDNSAKFVSGNPISRGASSPFKHMITFGNYKISSNIPREEFMKSIRSIELLMKLMECHQ</sequence>
<dbReference type="SUPFAM" id="SSF52540">
    <property type="entry name" value="P-loop containing nucleoside triphosphate hydrolases"/>
    <property type="match status" value="1"/>
</dbReference>
<evidence type="ECO:0000256" key="2">
    <source>
        <dbReference type="PIRNR" id="PIRNR001767"/>
    </source>
</evidence>
<organism evidence="5 6">
    <name type="scientific">Dekkera bruxellensis</name>
    <name type="common">Brettanomyces custersii</name>
    <dbReference type="NCBI Taxonomy" id="5007"/>
    <lineage>
        <taxon>Eukaryota</taxon>
        <taxon>Fungi</taxon>
        <taxon>Dikarya</taxon>
        <taxon>Ascomycota</taxon>
        <taxon>Saccharomycotina</taxon>
        <taxon>Pichiomycetes</taxon>
        <taxon>Pichiales</taxon>
        <taxon>Pichiaceae</taxon>
        <taxon>Brettanomyces</taxon>
    </lineage>
</organism>
<evidence type="ECO:0000259" key="4">
    <source>
        <dbReference type="SMART" id="SM00382"/>
    </source>
</evidence>
<evidence type="ECO:0000313" key="5">
    <source>
        <dbReference type="EMBL" id="VUG16579.1"/>
    </source>
</evidence>
<dbReference type="AlphaFoldDB" id="A0A7D9CWD3"/>
<feature type="region of interest" description="Disordered" evidence="3">
    <location>
        <begin position="35"/>
        <end position="65"/>
    </location>
</feature>
<keyword evidence="1" id="KW-0235">DNA replication</keyword>
<dbReference type="Gene3D" id="1.10.8.60">
    <property type="match status" value="1"/>
</dbReference>
<dbReference type="GO" id="GO:0005524">
    <property type="term" value="F:ATP binding"/>
    <property type="evidence" value="ECO:0007669"/>
    <property type="project" value="InterPro"/>
</dbReference>
<gene>
    <name evidence="5" type="ORF">DEBR0S1_20340G</name>
</gene>
<dbReference type="InterPro" id="IPR050311">
    <property type="entry name" value="ORC1/CDC6"/>
</dbReference>
<dbReference type="GO" id="GO:0006270">
    <property type="term" value="P:DNA replication initiation"/>
    <property type="evidence" value="ECO:0007669"/>
    <property type="project" value="UniProtKB-UniRule"/>
</dbReference>
<proteinExistence type="inferred from homology"/>
<dbReference type="Pfam" id="PF00004">
    <property type="entry name" value="AAA"/>
    <property type="match status" value="1"/>
</dbReference>
<dbReference type="CDD" id="cd00009">
    <property type="entry name" value="AAA"/>
    <property type="match status" value="1"/>
</dbReference>
<dbReference type="GO" id="GO:0051301">
    <property type="term" value="P:cell division"/>
    <property type="evidence" value="ECO:0007669"/>
    <property type="project" value="UniProtKB-UniRule"/>
</dbReference>
<accession>A0A7D9CWD3</accession>
<dbReference type="InterPro" id="IPR003959">
    <property type="entry name" value="ATPase_AAA_core"/>
</dbReference>
<keyword evidence="6" id="KW-1185">Reference proteome</keyword>
<reference evidence="5 6" key="1">
    <citation type="submission" date="2019-07" db="EMBL/GenBank/DDBJ databases">
        <authorList>
            <person name="Friedrich A."/>
            <person name="Schacherer J."/>
        </authorList>
    </citation>
    <scope>NUCLEOTIDE SEQUENCE [LARGE SCALE GENOMIC DNA]</scope>
</reference>
<protein>
    <recommendedName>
        <fullName evidence="2">Cell division control protein</fullName>
    </recommendedName>
</protein>
<evidence type="ECO:0000256" key="1">
    <source>
        <dbReference type="ARBA" id="ARBA00022705"/>
    </source>
</evidence>
<dbReference type="InterPro" id="IPR054425">
    <property type="entry name" value="Cdc6_ORC1-like_ATPase_lid"/>
</dbReference>
<dbReference type="InterPro" id="IPR003593">
    <property type="entry name" value="AAA+_ATPase"/>
</dbReference>
<dbReference type="Gene3D" id="3.40.50.300">
    <property type="entry name" value="P-loop containing nucleotide triphosphate hydrolases"/>
    <property type="match status" value="1"/>
</dbReference>
<feature type="domain" description="AAA+ ATPase" evidence="4">
    <location>
        <begin position="130"/>
        <end position="302"/>
    </location>
</feature>
<name>A0A7D9CWD3_DEKBR</name>
<dbReference type="Pfam" id="PF22606">
    <property type="entry name" value="Cdc6-ORC-like_ATPase_lid"/>
    <property type="match status" value="1"/>
</dbReference>
<dbReference type="InterPro" id="IPR016314">
    <property type="entry name" value="Cdc6/18"/>
</dbReference>
<dbReference type="InterPro" id="IPR027417">
    <property type="entry name" value="P-loop_NTPase"/>
</dbReference>
<dbReference type="SMART" id="SM00382">
    <property type="entry name" value="AAA"/>
    <property type="match status" value="1"/>
</dbReference>
<dbReference type="Proteomes" id="UP000478008">
    <property type="component" value="Unassembled WGS sequence"/>
</dbReference>
<evidence type="ECO:0000313" key="6">
    <source>
        <dbReference type="Proteomes" id="UP000478008"/>
    </source>
</evidence>
<dbReference type="GO" id="GO:0016887">
    <property type="term" value="F:ATP hydrolysis activity"/>
    <property type="evidence" value="ECO:0007669"/>
    <property type="project" value="InterPro"/>
</dbReference>
<dbReference type="PANTHER" id="PTHR10763">
    <property type="entry name" value="CELL DIVISION CONTROL PROTEIN 6-RELATED"/>
    <property type="match status" value="1"/>
</dbReference>
<dbReference type="EMBL" id="CABFWN010000001">
    <property type="protein sequence ID" value="VUG16579.1"/>
    <property type="molecule type" value="Genomic_DNA"/>
</dbReference>
<dbReference type="PIRSF" id="PIRSF001767">
    <property type="entry name" value="Cdc6"/>
    <property type="match status" value="1"/>
</dbReference>
<dbReference type="GO" id="GO:0005634">
    <property type="term" value="C:nucleus"/>
    <property type="evidence" value="ECO:0007669"/>
    <property type="project" value="TreeGrafter"/>
</dbReference>
<dbReference type="GO" id="GO:0033314">
    <property type="term" value="P:mitotic DNA replication checkpoint signaling"/>
    <property type="evidence" value="ECO:0007669"/>
    <property type="project" value="TreeGrafter"/>
</dbReference>
<evidence type="ECO:0000256" key="3">
    <source>
        <dbReference type="SAM" id="MobiDB-lite"/>
    </source>
</evidence>
<comment type="similarity">
    <text evidence="2">Belongs to the CDC6/cdc18 family.</text>
</comment>